<proteinExistence type="predicted"/>
<accession>A0A660E4P0</accession>
<evidence type="ECO:0000259" key="1">
    <source>
        <dbReference type="Pfam" id="PF06114"/>
    </source>
</evidence>
<sequence>MDRLETLMSKYPNIDFKFDKKMPLELGGYTIGNRIIINANISKTEQYQWLLEEIGHVKTSIGDISNYHSHRNMQQENEARKWGYRNSISESKIKLLKKKHLETDYEIADELGLQVPYLHEIGFNYGLHFKHVID</sequence>
<dbReference type="OrthoDB" id="1707128at2"/>
<evidence type="ECO:0000313" key="2">
    <source>
        <dbReference type="EMBL" id="VDG27910.1"/>
    </source>
</evidence>
<gene>
    <name evidence="2" type="ORF">MUDAN_MDHGFNIF_02727</name>
</gene>
<dbReference type="InterPro" id="IPR010359">
    <property type="entry name" value="IrrE_HExxH"/>
</dbReference>
<name>A0A660E4P0_9LACO</name>
<dbReference type="AlphaFoldDB" id="A0A660E4P0"/>
<protein>
    <recommendedName>
        <fullName evidence="1">IrrE N-terminal-like domain-containing protein</fullName>
    </recommendedName>
</protein>
<dbReference type="Proteomes" id="UP000289996">
    <property type="component" value="Unassembled WGS sequence"/>
</dbReference>
<organism evidence="2 3">
    <name type="scientific">Lactiplantibacillus mudanjiangensis</name>
    <dbReference type="NCBI Taxonomy" id="1296538"/>
    <lineage>
        <taxon>Bacteria</taxon>
        <taxon>Bacillati</taxon>
        <taxon>Bacillota</taxon>
        <taxon>Bacilli</taxon>
        <taxon>Lactobacillales</taxon>
        <taxon>Lactobacillaceae</taxon>
        <taxon>Lactiplantibacillus</taxon>
    </lineage>
</organism>
<dbReference type="Pfam" id="PF06114">
    <property type="entry name" value="Peptidase_M78"/>
    <property type="match status" value="1"/>
</dbReference>
<feature type="domain" description="IrrE N-terminal-like" evidence="1">
    <location>
        <begin position="28"/>
        <end position="113"/>
    </location>
</feature>
<keyword evidence="3" id="KW-1185">Reference proteome</keyword>
<dbReference type="RefSeq" id="WP_130851613.1">
    <property type="nucleotide sequence ID" value="NZ_UYIG01000068.1"/>
</dbReference>
<reference evidence="2 3" key="1">
    <citation type="submission" date="2018-11" db="EMBL/GenBank/DDBJ databases">
        <authorList>
            <person name="Wuyts S."/>
        </authorList>
    </citation>
    <scope>NUCLEOTIDE SEQUENCE [LARGE SCALE GENOMIC DNA]</scope>
    <source>
        <strain evidence="2">Lactobacillus mudanjiangensis AMBF249</strain>
    </source>
</reference>
<dbReference type="EMBL" id="UYIG01000068">
    <property type="protein sequence ID" value="VDG27910.1"/>
    <property type="molecule type" value="Genomic_DNA"/>
</dbReference>
<evidence type="ECO:0000313" key="3">
    <source>
        <dbReference type="Proteomes" id="UP000289996"/>
    </source>
</evidence>